<feature type="region of interest" description="Disordered" evidence="1">
    <location>
        <begin position="1"/>
        <end position="28"/>
    </location>
</feature>
<dbReference type="Proteomes" id="UP000634136">
    <property type="component" value="Unassembled WGS sequence"/>
</dbReference>
<dbReference type="InterPro" id="IPR012416">
    <property type="entry name" value="CBP60"/>
</dbReference>
<sequence length="285" mass="32023">MVTKRYLDDSDQDPHQPTDKRMRPAPTRPSLASVIGEVVMVKNLQNLFSAIEPLLRRVVREEVERVMRHICGRSITRSPSLRIELEAGGGRRPRLELRFTRSLCLPIFTGSRIVDMDGKPMQVVLVDKTSSSNIPALMRVEVVVVDGDFGGGEREEWTSEEFNDHIVRERRGKRPLLVASGGGGGEVVQNSSSNNNNSSNNVSIIMRDGIGYLSGDIEFTDNSSWIRSRKFRVGVRVIMMPSSSTTDDHLRIREGITEPFVVKDHRGELGKAWSIPIFEVSYNTF</sequence>
<dbReference type="EMBL" id="JAAIUW010000004">
    <property type="protein sequence ID" value="KAF7834609.1"/>
    <property type="molecule type" value="Genomic_DNA"/>
</dbReference>
<feature type="domain" description="Calmodulin binding protein-like N-terminal" evidence="2">
    <location>
        <begin position="95"/>
        <end position="178"/>
    </location>
</feature>
<feature type="domain" description="Calmodulin binding protein-like N-terminal" evidence="2">
    <location>
        <begin position="187"/>
        <end position="265"/>
    </location>
</feature>
<evidence type="ECO:0000313" key="4">
    <source>
        <dbReference type="Proteomes" id="UP000634136"/>
    </source>
</evidence>
<evidence type="ECO:0000259" key="2">
    <source>
        <dbReference type="Pfam" id="PF07887"/>
    </source>
</evidence>
<evidence type="ECO:0000313" key="3">
    <source>
        <dbReference type="EMBL" id="KAF7834609.1"/>
    </source>
</evidence>
<dbReference type="Pfam" id="PF07887">
    <property type="entry name" value="Calmodulin_bind"/>
    <property type="match status" value="2"/>
</dbReference>
<keyword evidence="4" id="KW-1185">Reference proteome</keyword>
<gene>
    <name evidence="3" type="ORF">G2W53_009468</name>
</gene>
<dbReference type="OrthoDB" id="757051at2759"/>
<dbReference type="GO" id="GO:0005634">
    <property type="term" value="C:nucleus"/>
    <property type="evidence" value="ECO:0007669"/>
    <property type="project" value="TreeGrafter"/>
</dbReference>
<organism evidence="3 4">
    <name type="scientific">Senna tora</name>
    <dbReference type="NCBI Taxonomy" id="362788"/>
    <lineage>
        <taxon>Eukaryota</taxon>
        <taxon>Viridiplantae</taxon>
        <taxon>Streptophyta</taxon>
        <taxon>Embryophyta</taxon>
        <taxon>Tracheophyta</taxon>
        <taxon>Spermatophyta</taxon>
        <taxon>Magnoliopsida</taxon>
        <taxon>eudicotyledons</taxon>
        <taxon>Gunneridae</taxon>
        <taxon>Pentapetalae</taxon>
        <taxon>rosids</taxon>
        <taxon>fabids</taxon>
        <taxon>Fabales</taxon>
        <taxon>Fabaceae</taxon>
        <taxon>Caesalpinioideae</taxon>
        <taxon>Cassia clade</taxon>
        <taxon>Senna</taxon>
    </lineage>
</organism>
<comment type="caution">
    <text evidence="3">The sequence shown here is derived from an EMBL/GenBank/DDBJ whole genome shotgun (WGS) entry which is preliminary data.</text>
</comment>
<dbReference type="PANTHER" id="PTHR31713:SF42">
    <property type="entry name" value="PROTEIN SAR DEFICIENT 1"/>
    <property type="match status" value="1"/>
</dbReference>
<protein>
    <submittedName>
        <fullName evidence="3">Protein SAR DEFICIENT 1-like</fullName>
    </submittedName>
</protein>
<evidence type="ECO:0000256" key="1">
    <source>
        <dbReference type="SAM" id="MobiDB-lite"/>
    </source>
</evidence>
<name>A0A834WXY9_9FABA</name>
<feature type="compositionally biased region" description="Basic and acidic residues" evidence="1">
    <location>
        <begin position="1"/>
        <end position="22"/>
    </location>
</feature>
<reference evidence="3" key="1">
    <citation type="submission" date="2020-09" db="EMBL/GenBank/DDBJ databases">
        <title>Genome-Enabled Discovery of Anthraquinone Biosynthesis in Senna tora.</title>
        <authorList>
            <person name="Kang S.-H."/>
            <person name="Pandey R.P."/>
            <person name="Lee C.-M."/>
            <person name="Sim J.-S."/>
            <person name="Jeong J.-T."/>
            <person name="Choi B.-S."/>
            <person name="Jung M."/>
            <person name="Ginzburg D."/>
            <person name="Zhao K."/>
            <person name="Won S.Y."/>
            <person name="Oh T.-J."/>
            <person name="Yu Y."/>
            <person name="Kim N.-H."/>
            <person name="Lee O.R."/>
            <person name="Lee T.-H."/>
            <person name="Bashyal P."/>
            <person name="Kim T.-S."/>
            <person name="Lee W.-H."/>
            <person name="Kawkins C."/>
            <person name="Kim C.-K."/>
            <person name="Kim J.S."/>
            <person name="Ahn B.O."/>
            <person name="Rhee S.Y."/>
            <person name="Sohng J.K."/>
        </authorList>
    </citation>
    <scope>NUCLEOTIDE SEQUENCE</scope>
    <source>
        <tissue evidence="3">Leaf</tissue>
    </source>
</reference>
<dbReference type="PANTHER" id="PTHR31713">
    <property type="entry name" value="OS02G0177800 PROTEIN"/>
    <property type="match status" value="1"/>
</dbReference>
<accession>A0A834WXY9</accession>
<dbReference type="InterPro" id="IPR046831">
    <property type="entry name" value="Calmodulin_bind_N"/>
</dbReference>
<dbReference type="GO" id="GO:0005516">
    <property type="term" value="F:calmodulin binding"/>
    <property type="evidence" value="ECO:0007669"/>
    <property type="project" value="InterPro"/>
</dbReference>
<dbReference type="GO" id="GO:0043565">
    <property type="term" value="F:sequence-specific DNA binding"/>
    <property type="evidence" value="ECO:0007669"/>
    <property type="project" value="TreeGrafter"/>
</dbReference>
<dbReference type="AlphaFoldDB" id="A0A834WXY9"/>
<proteinExistence type="predicted"/>
<dbReference type="GO" id="GO:0003700">
    <property type="term" value="F:DNA-binding transcription factor activity"/>
    <property type="evidence" value="ECO:0007669"/>
    <property type="project" value="TreeGrafter"/>
</dbReference>
<dbReference type="GO" id="GO:0080142">
    <property type="term" value="P:regulation of salicylic acid biosynthetic process"/>
    <property type="evidence" value="ECO:0007669"/>
    <property type="project" value="TreeGrafter"/>
</dbReference>